<dbReference type="Gene3D" id="1.10.10.10">
    <property type="entry name" value="Winged helix-like DNA-binding domain superfamily/Winged helix DNA-binding domain"/>
    <property type="match status" value="1"/>
</dbReference>
<feature type="domain" description="Integrase catalytic" evidence="1">
    <location>
        <begin position="145"/>
        <end position="325"/>
    </location>
</feature>
<protein>
    <submittedName>
        <fullName evidence="2">Helix-turn-helix domain-containing protein</fullName>
    </submittedName>
</protein>
<proteinExistence type="predicted"/>
<name>A0A1H3QRQ7_9FIRM</name>
<dbReference type="InterPro" id="IPR001584">
    <property type="entry name" value="Integrase_cat-core"/>
</dbReference>
<evidence type="ECO:0000313" key="2">
    <source>
        <dbReference type="EMBL" id="SDZ15688.1"/>
    </source>
</evidence>
<sequence>MTQDKSFNAHSKHRILMHGIKEKNVAKTCRVFGISRTIYYRWMKAYKKEGMKGLEGKERKPPVMKNKIGKQWEEEILDYVLLYPEDGPKRIFYEMKSRGMEISESGIYKVLLRKNLTRKVQRRNFAQEKAMDPVKENKKEEGFYRKEVPVKGIGDLMIQRIDYLGRFQGAGRVYQYTLYDLYSGLAVSRIFQGKNQIDIGFLLDRKIRYLLKTFDASITLLCSCYQKEFLPYFIKGDMLQRALEDLNIDHQFIKENHPMVEKLKAFQRDLRAGFYKELEKNGGLFHFREMEKALEQQIRRHNFFIPIKAGLHQGKAPIEMMIESSKIKESDLESLPLWILALLDRRREEKSNG</sequence>
<dbReference type="SUPFAM" id="SSF48295">
    <property type="entry name" value="TrpR-like"/>
    <property type="match status" value="1"/>
</dbReference>
<evidence type="ECO:0000259" key="1">
    <source>
        <dbReference type="PROSITE" id="PS50994"/>
    </source>
</evidence>
<dbReference type="InterPro" id="IPR010921">
    <property type="entry name" value="Trp_repressor/repl_initiator"/>
</dbReference>
<dbReference type="STRING" id="159292.SAMN05192546_11058"/>
<reference evidence="2 3" key="1">
    <citation type="submission" date="2016-10" db="EMBL/GenBank/DDBJ databases">
        <authorList>
            <person name="de Groot N.N."/>
        </authorList>
    </citation>
    <scope>NUCLEOTIDE SEQUENCE [LARGE SCALE GENOMIC DNA]</scope>
    <source>
        <strain evidence="2 3">APO</strain>
    </source>
</reference>
<dbReference type="AlphaFoldDB" id="A0A1H3QRQ7"/>
<dbReference type="Proteomes" id="UP000199230">
    <property type="component" value="Unassembled WGS sequence"/>
</dbReference>
<accession>A0A1H3QRQ7</accession>
<dbReference type="OrthoDB" id="1705009at2"/>
<dbReference type="InterPro" id="IPR036388">
    <property type="entry name" value="WH-like_DNA-bd_sf"/>
</dbReference>
<evidence type="ECO:0000313" key="3">
    <source>
        <dbReference type="Proteomes" id="UP000199230"/>
    </source>
</evidence>
<dbReference type="PROSITE" id="PS50994">
    <property type="entry name" value="INTEGRASE"/>
    <property type="match status" value="1"/>
</dbReference>
<organism evidence="2 3">
    <name type="scientific">Tindallia californiensis</name>
    <dbReference type="NCBI Taxonomy" id="159292"/>
    <lineage>
        <taxon>Bacteria</taxon>
        <taxon>Bacillati</taxon>
        <taxon>Bacillota</taxon>
        <taxon>Clostridia</taxon>
        <taxon>Peptostreptococcales</taxon>
        <taxon>Tindalliaceae</taxon>
        <taxon>Tindallia</taxon>
    </lineage>
</organism>
<dbReference type="RefSeq" id="WP_093315110.1">
    <property type="nucleotide sequence ID" value="NZ_FNPV01000010.1"/>
</dbReference>
<keyword evidence="3" id="KW-1185">Reference proteome</keyword>
<dbReference type="Pfam" id="PF13518">
    <property type="entry name" value="HTH_28"/>
    <property type="match status" value="1"/>
</dbReference>
<dbReference type="GO" id="GO:0015074">
    <property type="term" value="P:DNA integration"/>
    <property type="evidence" value="ECO:0007669"/>
    <property type="project" value="InterPro"/>
</dbReference>
<dbReference type="InterPro" id="IPR055247">
    <property type="entry name" value="InsJ-like_HTH"/>
</dbReference>
<dbReference type="EMBL" id="FNPV01000010">
    <property type="protein sequence ID" value="SDZ15688.1"/>
    <property type="molecule type" value="Genomic_DNA"/>
</dbReference>
<dbReference type="GO" id="GO:0043565">
    <property type="term" value="F:sequence-specific DNA binding"/>
    <property type="evidence" value="ECO:0007669"/>
    <property type="project" value="InterPro"/>
</dbReference>
<gene>
    <name evidence="2" type="ORF">SAMN05192546_11058</name>
</gene>